<accession>A0A5A7V692</accession>
<comment type="caution">
    <text evidence="1">The sequence shown here is derived from an EMBL/GenBank/DDBJ whole genome shotgun (WGS) entry which is preliminary data.</text>
</comment>
<evidence type="ECO:0000313" key="4">
    <source>
        <dbReference type="Proteomes" id="UP000321947"/>
    </source>
</evidence>
<proteinExistence type="predicted"/>
<sequence length="110" mass="12433">MLASFAEMITETLGSTLKDIKMKYGIERPKALSVTMLFEGLTDAVDVEAWLSLIEKCFKVMGCLKERQDKEVLVNQQGLLQQRDQDKNMWQAQIGDLYVIAMGDSTEVNV</sequence>
<dbReference type="Proteomes" id="UP000321947">
    <property type="component" value="Unassembled WGS sequence"/>
</dbReference>
<dbReference type="Proteomes" id="UP000321393">
    <property type="component" value="Unassembled WGS sequence"/>
</dbReference>
<evidence type="ECO:0000313" key="1">
    <source>
        <dbReference type="EMBL" id="KAA0063148.1"/>
    </source>
</evidence>
<evidence type="ECO:0000313" key="2">
    <source>
        <dbReference type="EMBL" id="TYK27520.1"/>
    </source>
</evidence>
<dbReference type="EMBL" id="SSTD01002692">
    <property type="protein sequence ID" value="TYK27520.1"/>
    <property type="molecule type" value="Genomic_DNA"/>
</dbReference>
<organism evidence="1 3">
    <name type="scientific">Cucumis melo var. makuwa</name>
    <name type="common">Oriental melon</name>
    <dbReference type="NCBI Taxonomy" id="1194695"/>
    <lineage>
        <taxon>Eukaryota</taxon>
        <taxon>Viridiplantae</taxon>
        <taxon>Streptophyta</taxon>
        <taxon>Embryophyta</taxon>
        <taxon>Tracheophyta</taxon>
        <taxon>Spermatophyta</taxon>
        <taxon>Magnoliopsida</taxon>
        <taxon>eudicotyledons</taxon>
        <taxon>Gunneridae</taxon>
        <taxon>Pentapetalae</taxon>
        <taxon>rosids</taxon>
        <taxon>fabids</taxon>
        <taxon>Cucurbitales</taxon>
        <taxon>Cucurbitaceae</taxon>
        <taxon>Benincaseae</taxon>
        <taxon>Cucumis</taxon>
    </lineage>
</organism>
<reference evidence="3 4" key="1">
    <citation type="submission" date="2019-08" db="EMBL/GenBank/DDBJ databases">
        <title>Draft genome sequences of two oriental melons (Cucumis melo L. var makuwa).</title>
        <authorList>
            <person name="Kwon S.-Y."/>
        </authorList>
    </citation>
    <scope>NUCLEOTIDE SEQUENCE [LARGE SCALE GENOMIC DNA]</scope>
    <source>
        <strain evidence="4">cv. Chang Bougi</strain>
        <strain evidence="3">cv. SW 3</strain>
        <tissue evidence="1">Leaf</tissue>
    </source>
</reference>
<dbReference type="AlphaFoldDB" id="A0A5A7V692"/>
<dbReference type="EMBL" id="SSTE01002941">
    <property type="protein sequence ID" value="KAA0063148.1"/>
    <property type="molecule type" value="Genomic_DNA"/>
</dbReference>
<name>A0A5A7V692_CUCMM</name>
<evidence type="ECO:0000313" key="3">
    <source>
        <dbReference type="Proteomes" id="UP000321393"/>
    </source>
</evidence>
<protein>
    <submittedName>
        <fullName evidence="1">Uncharacterized protein</fullName>
    </submittedName>
</protein>
<gene>
    <name evidence="2" type="ORF">E5676_scaffold1213G00220</name>
    <name evidence="1" type="ORF">E6C27_scaffold381G00280</name>
</gene>